<keyword evidence="2" id="KW-1185">Reference proteome</keyword>
<evidence type="ECO:0000313" key="1">
    <source>
        <dbReference type="EMBL" id="MET1257416.1"/>
    </source>
</evidence>
<evidence type="ECO:0000313" key="2">
    <source>
        <dbReference type="Proteomes" id="UP001548189"/>
    </source>
</evidence>
<proteinExistence type="predicted"/>
<gene>
    <name evidence="1" type="ORF">ABVT43_19955</name>
</gene>
<organism evidence="1 2">
    <name type="scientific">Aliikangiella maris</name>
    <dbReference type="NCBI Taxonomy" id="3162458"/>
    <lineage>
        <taxon>Bacteria</taxon>
        <taxon>Pseudomonadati</taxon>
        <taxon>Pseudomonadota</taxon>
        <taxon>Gammaproteobacteria</taxon>
        <taxon>Oceanospirillales</taxon>
        <taxon>Pleioneaceae</taxon>
        <taxon>Aliikangiella</taxon>
    </lineage>
</organism>
<name>A0ABV2BZQ0_9GAMM</name>
<protein>
    <submittedName>
        <fullName evidence="1">Uncharacterized protein</fullName>
    </submittedName>
</protein>
<accession>A0ABV2BZQ0</accession>
<sequence>MSKWIKTLFVLMICYCSFYAHFAVAKVYFSYLTIEKNISYKDCIDISKQAREKLFKDDFGEFVDENSYTYSDKAVIINVMCFEKKKLVFVSVSTQDTDPLDYLNVFETQFTNSTNREKGNNGSGRVINN</sequence>
<comment type="caution">
    <text evidence="1">The sequence shown here is derived from an EMBL/GenBank/DDBJ whole genome shotgun (WGS) entry which is preliminary data.</text>
</comment>
<dbReference type="Proteomes" id="UP001548189">
    <property type="component" value="Unassembled WGS sequence"/>
</dbReference>
<dbReference type="EMBL" id="JBEVCJ010000063">
    <property type="protein sequence ID" value="MET1257416.1"/>
    <property type="molecule type" value="Genomic_DNA"/>
</dbReference>
<reference evidence="1 2" key="1">
    <citation type="submission" date="2024-06" db="EMBL/GenBank/DDBJ databases">
        <authorList>
            <person name="Li F."/>
        </authorList>
    </citation>
    <scope>NUCLEOTIDE SEQUENCE [LARGE SCALE GENOMIC DNA]</scope>
    <source>
        <strain evidence="1 2">GXAS 311</strain>
    </source>
</reference>